<dbReference type="InterPro" id="IPR003607">
    <property type="entry name" value="HD/PDEase_dom"/>
</dbReference>
<dbReference type="GO" id="GO:0006793">
    <property type="term" value="P:phosphorus metabolic process"/>
    <property type="evidence" value="ECO:0007669"/>
    <property type="project" value="InterPro"/>
</dbReference>
<sequence length="505" mass="58018">MHNKIAIIDLGSNSIRMIIMKIYEDGSYKMIDQAKEMVRLSEGMGEEMSLKPLAIKRTIYVLKLFKKLIEAHQVDRIFTVATAAVRNASNQKFFLDKVKLETGFDFEVISGETEAYYDYLGVINTIDIADCVIIDIGGASTELVWVENRRYKEAVSLPYGAVVLTEKFLDEDVITQEKLKKLEQFMEKQYGQVKWLKQVIGLPIVGLGGSIRSLAKIDKKKIGFPLESLHNYQMEEREVDYAYQMVTKAGLEERKNIPGVGKERADIIVGGLVPIKTLMGYLKTEKLIVSGNGLREGVFFQNYLKVLNYEDEIIGDVLFHSVENNLRNYEVNKDHCFHVQKLALSIFDQTKEIHGMGEWERKLLAVGSLLHDIGMYVDYYNHHKHGFYLTLNSRLNGLRNRELVMCAFIVAMHRNEEFKGDWKDYNMLIDKNDYDTVKKLSWFARIAEKLDRSESGSVGDVGCYLTQDSLQIMLKTNSTAELEIAAAMKSEKFFEKMFRKKLYIV</sequence>
<dbReference type="Proteomes" id="UP000579281">
    <property type="component" value="Unassembled WGS sequence"/>
</dbReference>
<comment type="catalytic activity">
    <reaction evidence="5">
        <text>[phosphate](n) + H2O = [phosphate](n-1) + phosphate + H(+)</text>
        <dbReference type="Rhea" id="RHEA:21528"/>
        <dbReference type="Rhea" id="RHEA-COMP:9859"/>
        <dbReference type="Rhea" id="RHEA-COMP:14279"/>
        <dbReference type="ChEBI" id="CHEBI:15377"/>
        <dbReference type="ChEBI" id="CHEBI:15378"/>
        <dbReference type="ChEBI" id="CHEBI:16838"/>
        <dbReference type="ChEBI" id="CHEBI:43474"/>
        <dbReference type="EC" id="3.6.1.11"/>
    </reaction>
</comment>
<evidence type="ECO:0000256" key="4">
    <source>
        <dbReference type="ARBA" id="ARBA00022801"/>
    </source>
</evidence>
<reference evidence="8 9" key="1">
    <citation type="submission" date="2020-08" db="EMBL/GenBank/DDBJ databases">
        <title>Genomic Encyclopedia of Type Strains, Phase IV (KMG-IV): sequencing the most valuable type-strain genomes for metagenomic binning, comparative biology and taxonomic classification.</title>
        <authorList>
            <person name="Goeker M."/>
        </authorList>
    </citation>
    <scope>NUCLEOTIDE SEQUENCE [LARGE SCALE GENOMIC DNA]</scope>
    <source>
        <strain evidence="8 9">DSM 103526</strain>
    </source>
</reference>
<organism evidence="8 9">
    <name type="scientific">Anaerosolibacter carboniphilus</name>
    <dbReference type="NCBI Taxonomy" id="1417629"/>
    <lineage>
        <taxon>Bacteria</taxon>
        <taxon>Bacillati</taxon>
        <taxon>Bacillota</taxon>
        <taxon>Clostridia</taxon>
        <taxon>Peptostreptococcales</taxon>
        <taxon>Thermotaleaceae</taxon>
        <taxon>Anaerosolibacter</taxon>
    </lineage>
</organism>
<dbReference type="Pfam" id="PF02541">
    <property type="entry name" value="Ppx-GppA"/>
    <property type="match status" value="1"/>
</dbReference>
<evidence type="ECO:0000256" key="5">
    <source>
        <dbReference type="ARBA" id="ARBA00047607"/>
    </source>
</evidence>
<evidence type="ECO:0000259" key="7">
    <source>
        <dbReference type="Pfam" id="PF21447"/>
    </source>
</evidence>
<dbReference type="RefSeq" id="WP_184313883.1">
    <property type="nucleotide sequence ID" value="NZ_JACHEN010000057.1"/>
</dbReference>
<comment type="similarity">
    <text evidence="1">Belongs to the GppA/Ppx family.</text>
</comment>
<dbReference type="InterPro" id="IPR050273">
    <property type="entry name" value="GppA/Ppx_hydrolase"/>
</dbReference>
<dbReference type="AlphaFoldDB" id="A0A841KZ90"/>
<dbReference type="InterPro" id="IPR003695">
    <property type="entry name" value="Ppx_GppA_N"/>
</dbReference>
<dbReference type="EC" id="3.6.1.11" evidence="2"/>
<evidence type="ECO:0000313" key="9">
    <source>
        <dbReference type="Proteomes" id="UP000579281"/>
    </source>
</evidence>
<dbReference type="CDD" id="cd24052">
    <property type="entry name" value="ASKHA_NBD_HpPPX-GppA-like"/>
    <property type="match status" value="1"/>
</dbReference>
<dbReference type="InterPro" id="IPR030673">
    <property type="entry name" value="PyroPPase_GppA_Ppx"/>
</dbReference>
<dbReference type="NCBIfam" id="TIGR03706">
    <property type="entry name" value="exo_poly_only"/>
    <property type="match status" value="1"/>
</dbReference>
<accession>A0A841KZ90</accession>
<name>A0A841KZ90_9FIRM</name>
<dbReference type="EMBL" id="JACHEN010000057">
    <property type="protein sequence ID" value="MBB6218944.1"/>
    <property type="molecule type" value="Genomic_DNA"/>
</dbReference>
<dbReference type="Gene3D" id="1.10.3210.10">
    <property type="entry name" value="Hypothetical protein af1432"/>
    <property type="match status" value="1"/>
</dbReference>
<evidence type="ECO:0000256" key="2">
    <source>
        <dbReference type="ARBA" id="ARBA00012451"/>
    </source>
</evidence>
<feature type="domain" description="Ppx/GppA phosphatase N-terminal" evidence="6">
    <location>
        <begin position="25"/>
        <end position="304"/>
    </location>
</feature>
<keyword evidence="4 8" id="KW-0378">Hydrolase</keyword>
<evidence type="ECO:0000259" key="6">
    <source>
        <dbReference type="Pfam" id="PF02541"/>
    </source>
</evidence>
<dbReference type="Pfam" id="PF21447">
    <property type="entry name" value="Ppx-GppA_III"/>
    <property type="match status" value="1"/>
</dbReference>
<dbReference type="GO" id="GO:0004309">
    <property type="term" value="F:exopolyphosphatase activity"/>
    <property type="evidence" value="ECO:0007669"/>
    <property type="project" value="UniProtKB-EC"/>
</dbReference>
<dbReference type="Gene3D" id="3.30.420.40">
    <property type="match status" value="1"/>
</dbReference>
<dbReference type="InterPro" id="IPR048950">
    <property type="entry name" value="Ppx_GppA_C"/>
</dbReference>
<dbReference type="SUPFAM" id="SSF109604">
    <property type="entry name" value="HD-domain/PDEase-like"/>
    <property type="match status" value="1"/>
</dbReference>
<evidence type="ECO:0000256" key="3">
    <source>
        <dbReference type="ARBA" id="ARBA00020416"/>
    </source>
</evidence>
<dbReference type="SUPFAM" id="SSF53067">
    <property type="entry name" value="Actin-like ATPase domain"/>
    <property type="match status" value="2"/>
</dbReference>
<dbReference type="Gene3D" id="3.30.420.150">
    <property type="entry name" value="Exopolyphosphatase. Domain 2"/>
    <property type="match status" value="1"/>
</dbReference>
<gene>
    <name evidence="8" type="ORF">HNQ80_005122</name>
</gene>
<dbReference type="PIRSF" id="PIRSF001267">
    <property type="entry name" value="Pyrophosphatase_GppA_Ppx"/>
    <property type="match status" value="1"/>
</dbReference>
<feature type="domain" description="Ppx/GppA phosphatase C-terminal" evidence="7">
    <location>
        <begin position="321"/>
        <end position="477"/>
    </location>
</feature>
<dbReference type="CDD" id="cd00077">
    <property type="entry name" value="HDc"/>
    <property type="match status" value="1"/>
</dbReference>
<keyword evidence="9" id="KW-1185">Reference proteome</keyword>
<comment type="caution">
    <text evidence="8">The sequence shown here is derived from an EMBL/GenBank/DDBJ whole genome shotgun (WGS) entry which is preliminary data.</text>
</comment>
<dbReference type="PANTHER" id="PTHR30005">
    <property type="entry name" value="EXOPOLYPHOSPHATASE"/>
    <property type="match status" value="1"/>
</dbReference>
<dbReference type="PANTHER" id="PTHR30005:SF0">
    <property type="entry name" value="RETROGRADE REGULATION PROTEIN 2"/>
    <property type="match status" value="1"/>
</dbReference>
<evidence type="ECO:0000313" key="8">
    <source>
        <dbReference type="EMBL" id="MBB6218944.1"/>
    </source>
</evidence>
<evidence type="ECO:0000256" key="1">
    <source>
        <dbReference type="ARBA" id="ARBA00007125"/>
    </source>
</evidence>
<protein>
    <recommendedName>
        <fullName evidence="3">Exopolyphosphatase</fullName>
        <ecNumber evidence="2">3.6.1.11</ecNumber>
    </recommendedName>
</protein>
<proteinExistence type="inferred from homology"/>
<dbReference type="InterPro" id="IPR022371">
    <property type="entry name" value="Exopolyphosphatase"/>
</dbReference>
<dbReference type="InterPro" id="IPR043129">
    <property type="entry name" value="ATPase_NBD"/>
</dbReference>